<dbReference type="SUPFAM" id="SSF54695">
    <property type="entry name" value="POZ domain"/>
    <property type="match status" value="1"/>
</dbReference>
<comment type="caution">
    <text evidence="6">The sequence shown here is derived from an EMBL/GenBank/DDBJ whole genome shotgun (WGS) entry which is preliminary data.</text>
</comment>
<keyword evidence="4" id="KW-0472">Membrane</keyword>
<dbReference type="AlphaFoldDB" id="D3B415"/>
<evidence type="ECO:0000259" key="5">
    <source>
        <dbReference type="PROSITE" id="PS51283"/>
    </source>
</evidence>
<dbReference type="Proteomes" id="UP000001396">
    <property type="component" value="Unassembled WGS sequence"/>
</dbReference>
<proteinExistence type="inferred from homology"/>
<dbReference type="PROSITE" id="PS51283">
    <property type="entry name" value="DUSP"/>
    <property type="match status" value="1"/>
</dbReference>
<sequence length="682" mass="79895">MVDFHRIMVATVTIGVTFFTCMMTVLYYMFPCIVLIRPFSYRWYLAANNFSADLWYRMNLFIFEIFNGITVKISGDDVPDGEGALIMMNHPSEVDWIFTWCLGVRKKSLSNIKIILKDEIKYVPAVGWGCDNLDFIYLTRDWTYDEKHLQYRLEKFKEVGFRSWLTIFPEGTDMEPEKLKKSHDYADRMGYPKFNNVLLPRHKGVQTCLDVLRPTWDAVYDITIGYESKPTIGTCFTGVNPKVVNIHVNRIPIKDVPTDEKQLQDWLFKLYAEKDKLLENLKVHKQFPKPRITPLPQSTYLVAAFWFSCLLASFYFMLTSSSFRIYTFLTMVFYIVCSKSNTLRTLRVLTIFGYCQFGVNINVIKALSQFRRVNDLYKHVQESQKNVALFHLGHWVKLKVGGTPFIVRRRTLTWYPGSVFESIAIYDKNTTKKITDFITHPFLDYDNRPINNVLDEVAVAPLNTDQECSVDSTSKNIMPRTPNKHFEITSERKNQLTQPTKPSFKFEKDTEGYYLIDRDSGQFSLILNYLRSGEIPLTLPTSIDINMLLLDSQFYRLYDLEKKLTNRILSTRRDEERMYVLNSEMAHKDQPPYFIIDKSWVIQWRKFIDEEGEPPKSIDNTKLFTTDGSLKKDLELNSHYICVSKDTWMMIAKRYPKSGPIMPRATKDIYSLPIPSSFWDTR</sequence>
<dbReference type="Pfam" id="PF16076">
    <property type="entry name" value="Acyltransf_C"/>
    <property type="match status" value="1"/>
</dbReference>
<dbReference type="InterPro" id="IPR006615">
    <property type="entry name" value="Pept_C19_DUSP"/>
</dbReference>
<dbReference type="GeneID" id="31358659"/>
<feature type="transmembrane region" description="Helical" evidence="4">
    <location>
        <begin position="325"/>
        <end position="342"/>
    </location>
</feature>
<keyword evidence="3" id="KW-0012">Acyltransferase</keyword>
<dbReference type="SUPFAM" id="SSF143791">
    <property type="entry name" value="DUSP-like"/>
    <property type="match status" value="1"/>
</dbReference>
<dbReference type="InterPro" id="IPR011333">
    <property type="entry name" value="SKP1/BTB/POZ_sf"/>
</dbReference>
<dbReference type="InterPro" id="IPR003131">
    <property type="entry name" value="T1-type_BTB"/>
</dbReference>
<name>D3B415_HETP5</name>
<evidence type="ECO:0000256" key="1">
    <source>
        <dbReference type="ARBA" id="ARBA00008655"/>
    </source>
</evidence>
<accession>D3B415</accession>
<feature type="domain" description="DUSP" evidence="5">
    <location>
        <begin position="567"/>
        <end position="667"/>
    </location>
</feature>
<dbReference type="Pfam" id="PF01553">
    <property type="entry name" value="Acyltransferase"/>
    <property type="match status" value="1"/>
</dbReference>
<dbReference type="InterPro" id="IPR032098">
    <property type="entry name" value="Acyltransf_C"/>
</dbReference>
<dbReference type="Gene3D" id="3.30.2230.10">
    <property type="entry name" value="DUSP-like"/>
    <property type="match status" value="1"/>
</dbReference>
<dbReference type="SUPFAM" id="SSF69593">
    <property type="entry name" value="Glycerol-3-phosphate (1)-acyltransferase"/>
    <property type="match status" value="1"/>
</dbReference>
<dbReference type="GO" id="GO:0016746">
    <property type="term" value="F:acyltransferase activity"/>
    <property type="evidence" value="ECO:0007669"/>
    <property type="project" value="UniProtKB-KW"/>
</dbReference>
<dbReference type="Pfam" id="PF02214">
    <property type="entry name" value="BTB_2"/>
    <property type="match status" value="1"/>
</dbReference>
<keyword evidence="4" id="KW-1133">Transmembrane helix</keyword>
<dbReference type="STRING" id="670386.D3B415"/>
<dbReference type="CDD" id="cd07990">
    <property type="entry name" value="LPLAT_LCLAT1-like"/>
    <property type="match status" value="1"/>
</dbReference>
<evidence type="ECO:0000256" key="3">
    <source>
        <dbReference type="ARBA" id="ARBA00023315"/>
    </source>
</evidence>
<dbReference type="Pfam" id="PF06337">
    <property type="entry name" value="DUSP"/>
    <property type="match status" value="1"/>
</dbReference>
<dbReference type="SMART" id="SM00563">
    <property type="entry name" value="PlsC"/>
    <property type="match status" value="1"/>
</dbReference>
<dbReference type="RefSeq" id="XP_020436180.1">
    <property type="nucleotide sequence ID" value="XM_020574108.1"/>
</dbReference>
<evidence type="ECO:0000256" key="2">
    <source>
        <dbReference type="ARBA" id="ARBA00022679"/>
    </source>
</evidence>
<keyword evidence="7" id="KW-1185">Reference proteome</keyword>
<evidence type="ECO:0000313" key="7">
    <source>
        <dbReference type="Proteomes" id="UP000001396"/>
    </source>
</evidence>
<keyword evidence="4" id="KW-0812">Transmembrane</keyword>
<reference evidence="6 7" key="1">
    <citation type="journal article" date="2011" name="Genome Res.">
        <title>Phylogeny-wide analysis of social amoeba genomes highlights ancient origins for complex intercellular communication.</title>
        <authorList>
            <person name="Heidel A.J."/>
            <person name="Lawal H.M."/>
            <person name="Felder M."/>
            <person name="Schilde C."/>
            <person name="Helps N.R."/>
            <person name="Tunggal B."/>
            <person name="Rivero F."/>
            <person name="John U."/>
            <person name="Schleicher M."/>
            <person name="Eichinger L."/>
            <person name="Platzer M."/>
            <person name="Noegel A.A."/>
            <person name="Schaap P."/>
            <person name="Gloeckner G."/>
        </authorList>
    </citation>
    <scope>NUCLEOTIDE SEQUENCE [LARGE SCALE GENOMIC DNA]</scope>
    <source>
        <strain evidence="7">ATCC 26659 / Pp 5 / PN500</strain>
    </source>
</reference>
<dbReference type="GO" id="GO:0036149">
    <property type="term" value="P:phosphatidylinositol acyl-chain remodeling"/>
    <property type="evidence" value="ECO:0007669"/>
    <property type="project" value="TreeGrafter"/>
</dbReference>
<dbReference type="GO" id="GO:0005783">
    <property type="term" value="C:endoplasmic reticulum"/>
    <property type="evidence" value="ECO:0007669"/>
    <property type="project" value="TreeGrafter"/>
</dbReference>
<dbReference type="GO" id="GO:0004843">
    <property type="term" value="F:cysteine-type deubiquitinase activity"/>
    <property type="evidence" value="ECO:0007669"/>
    <property type="project" value="InterPro"/>
</dbReference>
<evidence type="ECO:0000313" key="6">
    <source>
        <dbReference type="EMBL" id="EFA84063.1"/>
    </source>
</evidence>
<protein>
    <recommendedName>
        <fullName evidence="5">DUSP domain-containing protein</fullName>
    </recommendedName>
</protein>
<keyword evidence="2" id="KW-0808">Transferase</keyword>
<dbReference type="InterPro" id="IPR002123">
    <property type="entry name" value="Plipid/glycerol_acylTrfase"/>
</dbReference>
<feature type="transmembrane region" description="Helical" evidence="4">
    <location>
        <begin position="7"/>
        <end position="30"/>
    </location>
</feature>
<dbReference type="PANTHER" id="PTHR10983:SF69">
    <property type="entry name" value="PHOSPHOLIPID_GLYCEROL ACYLTRANSFERASE DOMAIN-CONTAINING PROTEIN"/>
    <property type="match status" value="1"/>
</dbReference>
<organism evidence="6 7">
    <name type="scientific">Heterostelium pallidum (strain ATCC 26659 / Pp 5 / PN500)</name>
    <name type="common">Cellular slime mold</name>
    <name type="synonym">Polysphondylium pallidum</name>
    <dbReference type="NCBI Taxonomy" id="670386"/>
    <lineage>
        <taxon>Eukaryota</taxon>
        <taxon>Amoebozoa</taxon>
        <taxon>Evosea</taxon>
        <taxon>Eumycetozoa</taxon>
        <taxon>Dictyostelia</taxon>
        <taxon>Acytosteliales</taxon>
        <taxon>Acytosteliaceae</taxon>
        <taxon>Heterostelium</taxon>
    </lineage>
</organism>
<dbReference type="EMBL" id="ADBJ01000010">
    <property type="protein sequence ID" value="EFA84063.1"/>
    <property type="molecule type" value="Genomic_DNA"/>
</dbReference>
<gene>
    <name evidence="6" type="ORF">PPL_03136</name>
</gene>
<dbReference type="SMART" id="SM00695">
    <property type="entry name" value="DUSP"/>
    <property type="match status" value="1"/>
</dbReference>
<comment type="similarity">
    <text evidence="1">Belongs to the 1-acyl-sn-glycerol-3-phosphate acyltransferase family.</text>
</comment>
<dbReference type="Gene3D" id="3.30.710.10">
    <property type="entry name" value="Potassium Channel Kv1.1, Chain A"/>
    <property type="match status" value="2"/>
</dbReference>
<dbReference type="PANTHER" id="PTHR10983">
    <property type="entry name" value="1-ACYLGLYCEROL-3-PHOSPHATE ACYLTRANSFERASE-RELATED"/>
    <property type="match status" value="1"/>
</dbReference>
<dbReference type="GO" id="GO:0051260">
    <property type="term" value="P:protein homooligomerization"/>
    <property type="evidence" value="ECO:0007669"/>
    <property type="project" value="InterPro"/>
</dbReference>
<dbReference type="InterPro" id="IPR000210">
    <property type="entry name" value="BTB/POZ_dom"/>
</dbReference>
<dbReference type="SMART" id="SM00225">
    <property type="entry name" value="BTB"/>
    <property type="match status" value="1"/>
</dbReference>
<feature type="transmembrane region" description="Helical" evidence="4">
    <location>
        <begin position="348"/>
        <end position="368"/>
    </location>
</feature>
<dbReference type="InParanoid" id="D3B415"/>
<dbReference type="InterPro" id="IPR035927">
    <property type="entry name" value="DUSP-like_sf"/>
</dbReference>
<evidence type="ECO:0000256" key="4">
    <source>
        <dbReference type="SAM" id="Phobius"/>
    </source>
</evidence>